<protein>
    <submittedName>
        <fullName evidence="7">O-antigen/teichoic acid export membrane protein</fullName>
    </submittedName>
</protein>
<feature type="transmembrane region" description="Helical" evidence="6">
    <location>
        <begin position="45"/>
        <end position="66"/>
    </location>
</feature>
<feature type="transmembrane region" description="Helical" evidence="6">
    <location>
        <begin position="360"/>
        <end position="379"/>
    </location>
</feature>
<reference evidence="7 8" key="1">
    <citation type="submission" date="2020-03" db="EMBL/GenBank/DDBJ databases">
        <title>Genomic Encyclopedia of Type Strains, Phase IV (KMG-IV): sequencing the most valuable type-strain genomes for metagenomic binning, comparative biology and taxonomic classification.</title>
        <authorList>
            <person name="Goeker M."/>
        </authorList>
    </citation>
    <scope>NUCLEOTIDE SEQUENCE [LARGE SCALE GENOMIC DNA]</scope>
    <source>
        <strain evidence="7 8">DSM 101599</strain>
    </source>
</reference>
<feature type="transmembrane region" description="Helical" evidence="6">
    <location>
        <begin position="120"/>
        <end position="137"/>
    </location>
</feature>
<dbReference type="Proteomes" id="UP000745859">
    <property type="component" value="Unassembled WGS sequence"/>
</dbReference>
<proteinExistence type="predicted"/>
<evidence type="ECO:0000256" key="6">
    <source>
        <dbReference type="SAM" id="Phobius"/>
    </source>
</evidence>
<evidence type="ECO:0000256" key="2">
    <source>
        <dbReference type="ARBA" id="ARBA00022475"/>
    </source>
</evidence>
<dbReference type="PANTHER" id="PTHR30250">
    <property type="entry name" value="PST FAMILY PREDICTED COLANIC ACID TRANSPORTER"/>
    <property type="match status" value="1"/>
</dbReference>
<organism evidence="7 8">
    <name type="scientific">Wenyingzhuangia heitensis</name>
    <dbReference type="NCBI Taxonomy" id="1487859"/>
    <lineage>
        <taxon>Bacteria</taxon>
        <taxon>Pseudomonadati</taxon>
        <taxon>Bacteroidota</taxon>
        <taxon>Flavobacteriia</taxon>
        <taxon>Flavobacteriales</taxon>
        <taxon>Flavobacteriaceae</taxon>
        <taxon>Wenyingzhuangia</taxon>
    </lineage>
</organism>
<keyword evidence="8" id="KW-1185">Reference proteome</keyword>
<comment type="subcellular location">
    <subcellularLocation>
        <location evidence="1">Cell membrane</location>
        <topology evidence="1">Multi-pass membrane protein</topology>
    </subcellularLocation>
</comment>
<accession>A0ABX0U967</accession>
<feature type="transmembrane region" description="Helical" evidence="6">
    <location>
        <begin position="219"/>
        <end position="243"/>
    </location>
</feature>
<evidence type="ECO:0000256" key="5">
    <source>
        <dbReference type="ARBA" id="ARBA00023136"/>
    </source>
</evidence>
<dbReference type="InterPro" id="IPR002797">
    <property type="entry name" value="Polysacc_synth"/>
</dbReference>
<keyword evidence="5 6" id="KW-0472">Membrane</keyword>
<keyword evidence="4 6" id="KW-1133">Transmembrane helix</keyword>
<feature type="transmembrane region" description="Helical" evidence="6">
    <location>
        <begin position="87"/>
        <end position="108"/>
    </location>
</feature>
<feature type="transmembrane region" description="Helical" evidence="6">
    <location>
        <begin position="149"/>
        <end position="168"/>
    </location>
</feature>
<comment type="caution">
    <text evidence="7">The sequence shown here is derived from an EMBL/GenBank/DDBJ whole genome shotgun (WGS) entry which is preliminary data.</text>
</comment>
<sequence length="410" mass="46683">MLKATKALHHIVGNITALFSLKVIDLGLSLWLIPYLIVKVGLYNYGVYAFAMSLVLFFENILNYGFHLSTVRELSKYKDNHNRVEQIVNQVISVKLFLVILLGVLFILLSFTIPEFSKHINLYLFSSLLLLSGFFSLRWFFMGIEKMKFITFIHLAATLIFVTLSLVYIKKATDYSKIPLYEAIGGVVTNIFSFVWVLKTQKIKIKLLSIKEIIKYLKLEFSSFINLLVPSTFGVFIVFLSGLLGMPFYVGLTQIGVKFTAAFTTLNTILTNVFYPLVNRKEIFKRATKKILIGSGSVLSLVMFVVGEYLIKCWLHFENGEMEENMIRIVKFLSPIPFLAAIVSSYGVNDLLTRYKDKQFGFITITTSLIMLTMAVILIPIYPIIGAALAFVIARFVYAILSYYFSTQIE</sequence>
<feature type="transmembrane region" description="Helical" evidence="6">
    <location>
        <begin position="255"/>
        <end position="278"/>
    </location>
</feature>
<feature type="transmembrane region" description="Helical" evidence="6">
    <location>
        <begin position="298"/>
        <end position="317"/>
    </location>
</feature>
<dbReference type="EMBL" id="JAASQL010000001">
    <property type="protein sequence ID" value="NIJ44320.1"/>
    <property type="molecule type" value="Genomic_DNA"/>
</dbReference>
<evidence type="ECO:0000313" key="8">
    <source>
        <dbReference type="Proteomes" id="UP000745859"/>
    </source>
</evidence>
<keyword evidence="3 6" id="KW-0812">Transmembrane</keyword>
<keyword evidence="2" id="KW-1003">Cell membrane</keyword>
<feature type="transmembrane region" description="Helical" evidence="6">
    <location>
        <begin position="12"/>
        <end position="33"/>
    </location>
</feature>
<evidence type="ECO:0000256" key="1">
    <source>
        <dbReference type="ARBA" id="ARBA00004651"/>
    </source>
</evidence>
<dbReference type="Pfam" id="PF01943">
    <property type="entry name" value="Polysacc_synt"/>
    <property type="match status" value="1"/>
</dbReference>
<dbReference type="InterPro" id="IPR050833">
    <property type="entry name" value="Poly_Biosynth_Transport"/>
</dbReference>
<gene>
    <name evidence="7" type="ORF">FHR24_000759</name>
</gene>
<evidence type="ECO:0000313" key="7">
    <source>
        <dbReference type="EMBL" id="NIJ44320.1"/>
    </source>
</evidence>
<name>A0ABX0U967_9FLAO</name>
<feature type="transmembrane region" description="Helical" evidence="6">
    <location>
        <begin position="329"/>
        <end position="348"/>
    </location>
</feature>
<feature type="transmembrane region" description="Helical" evidence="6">
    <location>
        <begin position="180"/>
        <end position="198"/>
    </location>
</feature>
<feature type="transmembrane region" description="Helical" evidence="6">
    <location>
        <begin position="385"/>
        <end position="405"/>
    </location>
</feature>
<evidence type="ECO:0000256" key="3">
    <source>
        <dbReference type="ARBA" id="ARBA00022692"/>
    </source>
</evidence>
<dbReference type="PANTHER" id="PTHR30250:SF11">
    <property type="entry name" value="O-ANTIGEN TRANSPORTER-RELATED"/>
    <property type="match status" value="1"/>
</dbReference>
<evidence type="ECO:0000256" key="4">
    <source>
        <dbReference type="ARBA" id="ARBA00022989"/>
    </source>
</evidence>
<dbReference type="RefSeq" id="WP_167184098.1">
    <property type="nucleotide sequence ID" value="NZ_JAASQL010000001.1"/>
</dbReference>